<gene>
    <name evidence="7" type="ORF">BDV29DRAFT_199496</name>
</gene>
<evidence type="ECO:0000256" key="1">
    <source>
        <dbReference type="ARBA" id="ARBA00012880"/>
    </source>
</evidence>
<dbReference type="InterPro" id="IPR002935">
    <property type="entry name" value="SAM_O-MeTrfase"/>
</dbReference>
<accession>A0A5N5WKG6</accession>
<dbReference type="GO" id="GO:0032259">
    <property type="term" value="P:methylation"/>
    <property type="evidence" value="ECO:0007669"/>
    <property type="project" value="UniProtKB-KW"/>
</dbReference>
<sequence>MGAATVFYKPEEDIFYNDGREDSLLKFIDAHPRRSEIQGSPEAMLAAIDEYGQTQNFLMNVGEHKGKIMTNLIAEKKPRTVIEVGGYIGYSAIMFGNALRKAGGEKYVSLEMNTKFASIARSLIDMAGLSDFVEVLEGPCRPSLRKIAQDSSTSWDMIFLDHSKISYLNDLKLCEELGLVAPGSIIVADDMYRPGNPPYSEYMRATTQSKVEAWKPFVGCLKDGNISLGNPFLMYQSTVLEGLEPTGLPVNKSLSPVIL</sequence>
<protein>
    <recommendedName>
        <fullName evidence="1">catechol O-methyltransferase</fullName>
        <ecNumber evidence="1">2.1.1.6</ecNumber>
    </recommendedName>
</protein>
<dbReference type="PANTHER" id="PTHR43836:SF6">
    <property type="entry name" value="PUTATIVE (AFU_ORTHOLOGUE AFUA_2G00150)-RELATED"/>
    <property type="match status" value="1"/>
</dbReference>
<keyword evidence="5" id="KW-0128">Catecholamine metabolism</keyword>
<dbReference type="GO" id="GO:0008171">
    <property type="term" value="F:O-methyltransferase activity"/>
    <property type="evidence" value="ECO:0007669"/>
    <property type="project" value="InterPro"/>
</dbReference>
<dbReference type="PANTHER" id="PTHR43836">
    <property type="entry name" value="CATECHOL O-METHYLTRANSFERASE 1-RELATED"/>
    <property type="match status" value="1"/>
</dbReference>
<dbReference type="InterPro" id="IPR029063">
    <property type="entry name" value="SAM-dependent_MTases_sf"/>
</dbReference>
<dbReference type="PROSITE" id="PS51682">
    <property type="entry name" value="SAM_OMT_I"/>
    <property type="match status" value="1"/>
</dbReference>
<dbReference type="EMBL" id="ML732402">
    <property type="protein sequence ID" value="KAB8068295.1"/>
    <property type="molecule type" value="Genomic_DNA"/>
</dbReference>
<dbReference type="Gene3D" id="3.40.50.150">
    <property type="entry name" value="Vaccinia Virus protein VP39"/>
    <property type="match status" value="1"/>
</dbReference>
<comment type="similarity">
    <text evidence="6">Belongs to the class I-like SAM-binding methyltransferase superfamily. Cation-dependent O-methyltransferase family.</text>
</comment>
<name>A0A5N5WKG6_9EURO</name>
<dbReference type="SUPFAM" id="SSF53335">
    <property type="entry name" value="S-adenosyl-L-methionine-dependent methyltransferases"/>
    <property type="match status" value="1"/>
</dbReference>
<organism evidence="7 8">
    <name type="scientific">Aspergillus leporis</name>
    <dbReference type="NCBI Taxonomy" id="41062"/>
    <lineage>
        <taxon>Eukaryota</taxon>
        <taxon>Fungi</taxon>
        <taxon>Dikarya</taxon>
        <taxon>Ascomycota</taxon>
        <taxon>Pezizomycotina</taxon>
        <taxon>Eurotiomycetes</taxon>
        <taxon>Eurotiomycetidae</taxon>
        <taxon>Eurotiales</taxon>
        <taxon>Aspergillaceae</taxon>
        <taxon>Aspergillus</taxon>
        <taxon>Aspergillus subgen. Circumdati</taxon>
    </lineage>
</organism>
<dbReference type="Pfam" id="PF01596">
    <property type="entry name" value="Methyltransf_3"/>
    <property type="match status" value="1"/>
</dbReference>
<keyword evidence="3 7" id="KW-0808">Transferase</keyword>
<keyword evidence="8" id="KW-1185">Reference proteome</keyword>
<proteinExistence type="inferred from homology"/>
<evidence type="ECO:0000256" key="5">
    <source>
        <dbReference type="ARBA" id="ARBA00022939"/>
    </source>
</evidence>
<dbReference type="OrthoDB" id="186626at2759"/>
<dbReference type="EC" id="2.1.1.6" evidence="1"/>
<dbReference type="GO" id="GO:0006584">
    <property type="term" value="P:catecholamine metabolic process"/>
    <property type="evidence" value="ECO:0007669"/>
    <property type="project" value="UniProtKB-KW"/>
</dbReference>
<dbReference type="Proteomes" id="UP000326565">
    <property type="component" value="Unassembled WGS sequence"/>
</dbReference>
<evidence type="ECO:0000256" key="4">
    <source>
        <dbReference type="ARBA" id="ARBA00022691"/>
    </source>
</evidence>
<evidence type="ECO:0000256" key="2">
    <source>
        <dbReference type="ARBA" id="ARBA00022603"/>
    </source>
</evidence>
<keyword evidence="4" id="KW-0949">S-adenosyl-L-methionine</keyword>
<evidence type="ECO:0000313" key="7">
    <source>
        <dbReference type="EMBL" id="KAB8068295.1"/>
    </source>
</evidence>
<reference evidence="7 8" key="1">
    <citation type="submission" date="2019-04" db="EMBL/GenBank/DDBJ databases">
        <title>Friends and foes A comparative genomics study of 23 Aspergillus species from section Flavi.</title>
        <authorList>
            <consortium name="DOE Joint Genome Institute"/>
            <person name="Kjaerbolling I."/>
            <person name="Vesth T."/>
            <person name="Frisvad J.C."/>
            <person name="Nybo J.L."/>
            <person name="Theobald S."/>
            <person name="Kildgaard S."/>
            <person name="Isbrandt T."/>
            <person name="Kuo A."/>
            <person name="Sato A."/>
            <person name="Lyhne E.K."/>
            <person name="Kogle M.E."/>
            <person name="Wiebenga A."/>
            <person name="Kun R.S."/>
            <person name="Lubbers R.J."/>
            <person name="Makela M.R."/>
            <person name="Barry K."/>
            <person name="Chovatia M."/>
            <person name="Clum A."/>
            <person name="Daum C."/>
            <person name="Haridas S."/>
            <person name="He G."/>
            <person name="LaButti K."/>
            <person name="Lipzen A."/>
            <person name="Mondo S."/>
            <person name="Riley R."/>
            <person name="Salamov A."/>
            <person name="Simmons B.A."/>
            <person name="Magnuson J.K."/>
            <person name="Henrissat B."/>
            <person name="Mortensen U.H."/>
            <person name="Larsen T.O."/>
            <person name="Devries R.P."/>
            <person name="Grigoriev I.V."/>
            <person name="Machida M."/>
            <person name="Baker S.E."/>
            <person name="Andersen M.R."/>
        </authorList>
    </citation>
    <scope>NUCLEOTIDE SEQUENCE [LARGE SCALE GENOMIC DNA]</scope>
    <source>
        <strain evidence="7 8">CBS 151.66</strain>
    </source>
</reference>
<evidence type="ECO:0000256" key="6">
    <source>
        <dbReference type="ARBA" id="ARBA00023453"/>
    </source>
</evidence>
<evidence type="ECO:0000313" key="8">
    <source>
        <dbReference type="Proteomes" id="UP000326565"/>
    </source>
</evidence>
<keyword evidence="2 7" id="KW-0489">Methyltransferase</keyword>
<dbReference type="AlphaFoldDB" id="A0A5N5WKG6"/>
<evidence type="ECO:0000256" key="3">
    <source>
        <dbReference type="ARBA" id="ARBA00022679"/>
    </source>
</evidence>